<keyword evidence="3" id="KW-0732">Signal</keyword>
<dbReference type="Proteomes" id="UP000077248">
    <property type="component" value="Unassembled WGS sequence"/>
</dbReference>
<dbReference type="GO" id="GO:0016791">
    <property type="term" value="F:phosphatase activity"/>
    <property type="evidence" value="ECO:0007669"/>
    <property type="project" value="TreeGrafter"/>
</dbReference>
<dbReference type="InterPro" id="IPR029033">
    <property type="entry name" value="His_PPase_superfam"/>
</dbReference>
<feature type="signal peptide" evidence="3">
    <location>
        <begin position="1"/>
        <end position="18"/>
    </location>
</feature>
<organism evidence="4 5">
    <name type="scientific">Alternaria alternata</name>
    <name type="common">Alternaria rot fungus</name>
    <name type="synonym">Torula alternata</name>
    <dbReference type="NCBI Taxonomy" id="5599"/>
    <lineage>
        <taxon>Eukaryota</taxon>
        <taxon>Fungi</taxon>
        <taxon>Dikarya</taxon>
        <taxon>Ascomycota</taxon>
        <taxon>Pezizomycotina</taxon>
        <taxon>Dothideomycetes</taxon>
        <taxon>Pleosporomycetidae</taxon>
        <taxon>Pleosporales</taxon>
        <taxon>Pleosporineae</taxon>
        <taxon>Pleosporaceae</taxon>
        <taxon>Alternaria</taxon>
        <taxon>Alternaria sect. Alternaria</taxon>
        <taxon>Alternaria alternata complex</taxon>
    </lineage>
</organism>
<evidence type="ECO:0000313" key="4">
    <source>
        <dbReference type="EMBL" id="OAG22119.1"/>
    </source>
</evidence>
<name>A0A177DTL7_ALTAL</name>
<dbReference type="Gene3D" id="3.40.50.1240">
    <property type="entry name" value="Phosphoglycerate mutase-like"/>
    <property type="match status" value="1"/>
</dbReference>
<dbReference type="KEGG" id="aalt:CC77DRAFT_1007593"/>
<accession>A0A177DTL7</accession>
<dbReference type="EMBL" id="KV441475">
    <property type="protein sequence ID" value="OAG22119.1"/>
    <property type="molecule type" value="Genomic_DNA"/>
</dbReference>
<reference evidence="4 5" key="1">
    <citation type="submission" date="2016-05" db="EMBL/GenBank/DDBJ databases">
        <title>Comparative analysis of secretome profiles of manganese(II)-oxidizing ascomycete fungi.</title>
        <authorList>
            <consortium name="DOE Joint Genome Institute"/>
            <person name="Zeiner C.A."/>
            <person name="Purvine S.O."/>
            <person name="Zink E.M."/>
            <person name="Wu S."/>
            <person name="Pasa-Tolic L."/>
            <person name="Chaput D.L."/>
            <person name="Haridas S."/>
            <person name="Grigoriev I.V."/>
            <person name="Santelli C.M."/>
            <person name="Hansel C.M."/>
        </authorList>
    </citation>
    <scope>NUCLEOTIDE SEQUENCE [LARGE SCALE GENOMIC DNA]</scope>
    <source>
        <strain evidence="4 5">SRC1lrK2f</strain>
    </source>
</reference>
<protein>
    <submittedName>
        <fullName evidence="4">Phosphoglycerate mutase-like protein</fullName>
    </submittedName>
</protein>
<keyword evidence="5" id="KW-1185">Reference proteome</keyword>
<dbReference type="RefSeq" id="XP_018387540.1">
    <property type="nucleotide sequence ID" value="XM_018523491.1"/>
</dbReference>
<dbReference type="Pfam" id="PF00328">
    <property type="entry name" value="His_Phos_2"/>
    <property type="match status" value="1"/>
</dbReference>
<proteinExistence type="inferred from homology"/>
<dbReference type="PANTHER" id="PTHR11567">
    <property type="entry name" value="ACID PHOSPHATASE-RELATED"/>
    <property type="match status" value="1"/>
</dbReference>
<evidence type="ECO:0000313" key="5">
    <source>
        <dbReference type="Proteomes" id="UP000077248"/>
    </source>
</evidence>
<evidence type="ECO:0000256" key="3">
    <source>
        <dbReference type="SAM" id="SignalP"/>
    </source>
</evidence>
<dbReference type="AlphaFoldDB" id="A0A177DTL7"/>
<feature type="transmembrane region" description="Helical" evidence="2">
    <location>
        <begin position="454"/>
        <end position="479"/>
    </location>
</feature>
<dbReference type="VEuPathDB" id="FungiDB:CC77DRAFT_1007593"/>
<dbReference type="OMA" id="STQEWCL"/>
<dbReference type="GeneID" id="29109085"/>
<evidence type="ECO:0000256" key="1">
    <source>
        <dbReference type="ARBA" id="ARBA00005375"/>
    </source>
</evidence>
<dbReference type="InterPro" id="IPR050645">
    <property type="entry name" value="Histidine_acid_phosphatase"/>
</dbReference>
<dbReference type="SUPFAM" id="SSF53254">
    <property type="entry name" value="Phosphoglycerate mutase-like"/>
    <property type="match status" value="1"/>
</dbReference>
<comment type="similarity">
    <text evidence="1">Belongs to the histidine acid phosphatase family.</text>
</comment>
<keyword evidence="2" id="KW-0472">Membrane</keyword>
<sequence length="583" mass="62971">MFTRTIVAAAASACLAAAQSSDSEHTHAAFAFVRTGERTPILRNDTQILTTVGATQMHALGQKLRSKYVTGAGSIAGVSKDVLDNDQIWVQTLDTPYLVSSAQAFMQGLYPPREASNATEVLADGTSVDYPLNGYQYASVHAASPNDPYSRLVSGTLSCPQGQADGLKYFTTPEFKAAKGANEDLYKKLKVDWFEGFAEQDDLSYTFALELADYLSYQYAHNSSIYKALANDSDYAGVYDKLRYNADEVAWYLYGNTSASTADSDDRAIGGKTLAGSILHSFNQLLPEKTDSENLINNAGQTNKPSPLTFFFGEQDAMVSLMSLMMLDSQSPGFKSIPPYGSAMIFELFSTGDSAEMPSDPNDLWVRFYFHNGTDSDNEPLRSYSMFNSGRSMTDMPYGEFYTILSTIGMQGLSDWCKSCSSPSLFCIGADGSGVTLVVPTPQERPKKDAISPVVGGVIGAVVSLVVAGLFFALAMLLAGIRFHRVEQRLGHSPKSEFGGFKGSAKLASDPDVSLSRNAVPPATATSGIVSFGGDHKRGHERVGSWELRQKEFGKDIGEASPRSSFEAIDAVATRGVESHDRV</sequence>
<gene>
    <name evidence="4" type="ORF">CC77DRAFT_1007593</name>
</gene>
<keyword evidence="2" id="KW-0812">Transmembrane</keyword>
<dbReference type="PANTHER" id="PTHR11567:SF127">
    <property type="entry name" value="HISTIDINE ACID PHOSPHATASE"/>
    <property type="match status" value="1"/>
</dbReference>
<keyword evidence="2" id="KW-1133">Transmembrane helix</keyword>
<feature type="chain" id="PRO_5008059752" evidence="3">
    <location>
        <begin position="19"/>
        <end position="583"/>
    </location>
</feature>
<dbReference type="InterPro" id="IPR000560">
    <property type="entry name" value="His_Pase_clade-2"/>
</dbReference>
<evidence type="ECO:0000256" key="2">
    <source>
        <dbReference type="SAM" id="Phobius"/>
    </source>
</evidence>